<evidence type="ECO:0000256" key="6">
    <source>
        <dbReference type="SAM" id="Phobius"/>
    </source>
</evidence>
<feature type="transmembrane region" description="Helical" evidence="6">
    <location>
        <begin position="502"/>
        <end position="524"/>
    </location>
</feature>
<feature type="region of interest" description="Disordered" evidence="5">
    <location>
        <begin position="43"/>
        <end position="74"/>
    </location>
</feature>
<keyword evidence="3 6" id="KW-1133">Transmembrane helix</keyword>
<proteinExistence type="predicted"/>
<evidence type="ECO:0000256" key="3">
    <source>
        <dbReference type="ARBA" id="ARBA00022989"/>
    </source>
</evidence>
<dbReference type="EMBL" id="JASNQZ010000011">
    <property type="protein sequence ID" value="KAL0950708.1"/>
    <property type="molecule type" value="Genomic_DNA"/>
</dbReference>
<feature type="transmembrane region" description="Helical" evidence="6">
    <location>
        <begin position="470"/>
        <end position="490"/>
    </location>
</feature>
<dbReference type="SUPFAM" id="SSF144083">
    <property type="entry name" value="Magnesium transport protein CorA, transmembrane region"/>
    <property type="match status" value="1"/>
</dbReference>
<keyword evidence="4 6" id="KW-0472">Membrane</keyword>
<comment type="subcellular location">
    <subcellularLocation>
        <location evidence="1">Membrane</location>
        <topology evidence="1">Multi-pass membrane protein</topology>
    </subcellularLocation>
</comment>
<evidence type="ECO:0000256" key="1">
    <source>
        <dbReference type="ARBA" id="ARBA00004141"/>
    </source>
</evidence>
<dbReference type="Gene3D" id="1.20.58.340">
    <property type="entry name" value="Magnesium transport protein CorA, transmembrane region"/>
    <property type="match status" value="1"/>
</dbReference>
<evidence type="ECO:0000256" key="2">
    <source>
        <dbReference type="ARBA" id="ARBA00022692"/>
    </source>
</evidence>
<dbReference type="Proteomes" id="UP001556367">
    <property type="component" value="Unassembled WGS sequence"/>
</dbReference>
<dbReference type="Pfam" id="PF01544">
    <property type="entry name" value="CorA"/>
    <property type="match status" value="1"/>
</dbReference>
<keyword evidence="8" id="KW-1185">Reference proteome</keyword>
<protein>
    <submittedName>
        <fullName evidence="7">Uncharacterized protein</fullName>
    </submittedName>
</protein>
<dbReference type="InterPro" id="IPR045863">
    <property type="entry name" value="CorA_TM1_TM2"/>
</dbReference>
<evidence type="ECO:0000256" key="5">
    <source>
        <dbReference type="SAM" id="MobiDB-lite"/>
    </source>
</evidence>
<dbReference type="InterPro" id="IPR002523">
    <property type="entry name" value="MgTranspt_CorA/ZnTranspt_ZntB"/>
</dbReference>
<organism evidence="7 8">
    <name type="scientific">Hohenbuehelia grisea</name>
    <dbReference type="NCBI Taxonomy" id="104357"/>
    <lineage>
        <taxon>Eukaryota</taxon>
        <taxon>Fungi</taxon>
        <taxon>Dikarya</taxon>
        <taxon>Basidiomycota</taxon>
        <taxon>Agaricomycotina</taxon>
        <taxon>Agaricomycetes</taxon>
        <taxon>Agaricomycetidae</taxon>
        <taxon>Agaricales</taxon>
        <taxon>Pleurotineae</taxon>
        <taxon>Pleurotaceae</taxon>
        <taxon>Hohenbuehelia</taxon>
    </lineage>
</organism>
<sequence>MPSSISSDAQHETMSHYLTQILHSSSHSRHHACPSGRWPVPDYDSDQTLVASPPPPSEPRRPFAEGVEGHSGGEWASYPQSMFFSWTRDEMNKRGVRFGENRSSPACELYLMDVIANQILAPVHLTCSDDALVWKALKPHGSLARVIYVQNLNEPVMQMLGARFKVDPYFFVSSANWTTWRSQEKISLQEDRITITLKFPRVFENALPSTQVQPAEPHNMPLRIDTRAPLNLDSSKQLLFVDLLAIHMIRQPGGGVIISNHVASDLCHTSAGTLCSKMHAAGRGIIWQNVLKYSRDPTVLVLLMFWHALFSWDTALDALYEHFVCLVTPCFEFPHLVVDICIRFVQETQLMMHRDEDITQEIHVIRPHLFRYFTLLSDFRKSIQLIMDNPNPVMARWSLEERMRSKEITKKECRHLLVEIDRLEMRRDVLDKRLTNVLSLVSTAYNFTTSKQSRRLTEAAVKDSAAMKQISYLTMVFLPASSIATIFGMNIRELNPQSYSTFGSFFAVAIPLTAVTIWIIVAFQSKHYDASSHVSIWTRICWPVVFLKRTFDSMRRPVVRDAHDRTTDMV</sequence>
<evidence type="ECO:0000313" key="8">
    <source>
        <dbReference type="Proteomes" id="UP001556367"/>
    </source>
</evidence>
<keyword evidence="2 6" id="KW-0812">Transmembrane</keyword>
<reference evidence="8" key="1">
    <citation type="submission" date="2024-06" db="EMBL/GenBank/DDBJ databases">
        <title>Multi-omics analyses provide insights into the biosynthesis of the anticancer antibiotic pleurotin in Hohenbuehelia grisea.</title>
        <authorList>
            <person name="Weaver J.A."/>
            <person name="Alberti F."/>
        </authorList>
    </citation>
    <scope>NUCLEOTIDE SEQUENCE [LARGE SCALE GENOMIC DNA]</scope>
    <source>
        <strain evidence="8">T-177</strain>
    </source>
</reference>
<comment type="caution">
    <text evidence="7">The sequence shown here is derived from an EMBL/GenBank/DDBJ whole genome shotgun (WGS) entry which is preliminary data.</text>
</comment>
<name>A0ABR3J5B3_9AGAR</name>
<accession>A0ABR3J5B3</accession>
<evidence type="ECO:0000256" key="4">
    <source>
        <dbReference type="ARBA" id="ARBA00023136"/>
    </source>
</evidence>
<evidence type="ECO:0000313" key="7">
    <source>
        <dbReference type="EMBL" id="KAL0950708.1"/>
    </source>
</evidence>
<gene>
    <name evidence="7" type="ORF">HGRIS_007484</name>
</gene>